<dbReference type="PANTHER" id="PTHR31438:SF1">
    <property type="entry name" value="LYSINE N-ACYLTRANSFERASE C17G9.06C-RELATED"/>
    <property type="match status" value="1"/>
</dbReference>
<evidence type="ECO:0000256" key="1">
    <source>
        <dbReference type="ARBA" id="ARBA00023251"/>
    </source>
</evidence>
<dbReference type="SUPFAM" id="SSF55729">
    <property type="entry name" value="Acyl-CoA N-acyltransferases (Nat)"/>
    <property type="match status" value="1"/>
</dbReference>
<evidence type="ECO:0000259" key="2">
    <source>
        <dbReference type="PROSITE" id="PS51186"/>
    </source>
</evidence>
<dbReference type="Pfam" id="PF13523">
    <property type="entry name" value="Acetyltransf_8"/>
    <property type="match status" value="1"/>
</dbReference>
<name>A0ABX8V1V9_9BACT</name>
<dbReference type="Proteomes" id="UP000826014">
    <property type="component" value="Chromosome"/>
</dbReference>
<dbReference type="InterPro" id="IPR016181">
    <property type="entry name" value="Acyl_CoA_acyltransferase"/>
</dbReference>
<feature type="domain" description="N-acetyltransferase" evidence="2">
    <location>
        <begin position="8"/>
        <end position="159"/>
    </location>
</feature>
<keyword evidence="4" id="KW-1185">Reference proteome</keyword>
<sequence length="167" mass="19450">MMPSKFRFTFKPLVLEDRPLIHKWLVQPHVAEWIHGVGLQNTLNGLEKFFQGESNTTYWIGYDKDIPFAFLITSPKGNDATTLDLFICDLNYLGKGIAVPMIQEFLISQFPNMKRVLTDPEATNKRAIHVYQKVGFKIMGEFIASWHPVPHYQMELYMRDLHPKRPV</sequence>
<reference evidence="3 4" key="1">
    <citation type="journal article" date="2022" name="bioRxiv">
        <title>Ecology and evolution of chlamydial symbionts of arthropods.</title>
        <authorList>
            <person name="Halter T."/>
            <person name="Koestlbacher S."/>
            <person name="Collingro A."/>
            <person name="Sixt B.S."/>
            <person name="Toenshoff E.R."/>
            <person name="Hendrickx F."/>
            <person name="Kostanjsek R."/>
            <person name="Horn M."/>
        </authorList>
    </citation>
    <scope>NUCLEOTIDE SEQUENCE [LARGE SCALE GENOMIC DNA]</scope>
    <source>
        <strain evidence="3">W744xW776</strain>
    </source>
</reference>
<dbReference type="EMBL" id="CP075587">
    <property type="protein sequence ID" value="QYF49161.1"/>
    <property type="molecule type" value="Genomic_DNA"/>
</dbReference>
<evidence type="ECO:0000313" key="3">
    <source>
        <dbReference type="EMBL" id="QYF49161.1"/>
    </source>
</evidence>
<evidence type="ECO:0000313" key="4">
    <source>
        <dbReference type="Proteomes" id="UP000826014"/>
    </source>
</evidence>
<dbReference type="PANTHER" id="PTHR31438">
    <property type="entry name" value="LYSINE N-ACYLTRANSFERASE C17G9.06C-RELATED"/>
    <property type="match status" value="1"/>
</dbReference>
<organism evidence="3 4">
    <name type="scientific">Candidatus Rhabdochlamydia oedothoracis</name>
    <dbReference type="NCBI Taxonomy" id="2720720"/>
    <lineage>
        <taxon>Bacteria</taxon>
        <taxon>Pseudomonadati</taxon>
        <taxon>Chlamydiota</taxon>
        <taxon>Chlamydiia</taxon>
        <taxon>Parachlamydiales</taxon>
        <taxon>Candidatus Rhabdochlamydiaceae</taxon>
        <taxon>Candidatus Rhabdochlamydia</taxon>
    </lineage>
</organism>
<dbReference type="PROSITE" id="PS51186">
    <property type="entry name" value="GNAT"/>
    <property type="match status" value="1"/>
</dbReference>
<accession>A0ABX8V1V9</accession>
<dbReference type="InterPro" id="IPR000182">
    <property type="entry name" value="GNAT_dom"/>
</dbReference>
<keyword evidence="1" id="KW-0046">Antibiotic resistance</keyword>
<dbReference type="Gene3D" id="3.40.630.30">
    <property type="match status" value="1"/>
</dbReference>
<protein>
    <submittedName>
        <fullName evidence="3">Acetyltransferase (GNAT) domain</fullName>
    </submittedName>
</protein>
<proteinExistence type="predicted"/>
<gene>
    <name evidence="3" type="ORF">RHABOEDO_001444</name>
</gene>